<dbReference type="InterPro" id="IPR037219">
    <property type="entry name" value="Peptidase_M41-like"/>
</dbReference>
<accession>A0A851HCX7</accession>
<keyword evidence="1" id="KW-1133">Transmembrane helix</keyword>
<name>A0A851HCX7_9MOLU</name>
<evidence type="ECO:0008006" key="4">
    <source>
        <dbReference type="Google" id="ProtNLM"/>
    </source>
</evidence>
<organism evidence="2 3">
    <name type="scientific">Candidatus Phytoplasma pruni</name>
    <dbReference type="NCBI Taxonomy" id="479893"/>
    <lineage>
        <taxon>Bacteria</taxon>
        <taxon>Bacillati</taxon>
        <taxon>Mycoplasmatota</taxon>
        <taxon>Mollicutes</taxon>
        <taxon>Acholeplasmatales</taxon>
        <taxon>Acholeplasmataceae</taxon>
        <taxon>Candidatus Phytoplasma</taxon>
        <taxon>16SrIII (X-disease group)</taxon>
    </lineage>
</organism>
<dbReference type="GO" id="GO:0004222">
    <property type="term" value="F:metalloendopeptidase activity"/>
    <property type="evidence" value="ECO:0007669"/>
    <property type="project" value="InterPro"/>
</dbReference>
<sequence>MEKTRDIKLENTRAFFLVLPYLLYWFAHYKENYWFINLQHLQLFEEYQAKLKKLIQEKGPYSKQDFEYLKQNTKNYYERTKIQKVIQSCEDFTVEELLTPLVVNLNDVDIKDYLTSEKPIDKEVQDMIRYAKTLSITSNEYDKYQKQGFFDQNDFKIFKTYQKKLQQITKKQGFLSKKDFQNLEKTLQNVNLKKDIFSHYIIKVIADVIRKWDDFDIETLIIPIEKPFTHYEKTLYHETGHAIIALFAQYLNLKYIRVYPNGGGYCEFVYPFEGRLTTKQKIEKIKEKMVFDYGGLVAEEWLQKQYHQIKPQASSGDLKFLREGALKLLYYQEYKKIKENIKTKDFKIRSWKQLTKEQTGYIEQVEKEAYQTAVEIIKEKAFLMPLIHDIYINNNKPFLTKEELLKGLEKHNINI</sequence>
<comment type="caution">
    <text evidence="2">The sequence shown here is derived from an EMBL/GenBank/DDBJ whole genome shotgun (WGS) entry which is preliminary data.</text>
</comment>
<gene>
    <name evidence="2" type="ORF">HR065_02405</name>
</gene>
<keyword evidence="1" id="KW-0812">Transmembrane</keyword>
<keyword evidence="3" id="KW-1185">Reference proteome</keyword>
<dbReference type="GO" id="GO:0004176">
    <property type="term" value="F:ATP-dependent peptidase activity"/>
    <property type="evidence" value="ECO:0007669"/>
    <property type="project" value="InterPro"/>
</dbReference>
<protein>
    <recommendedName>
        <fullName evidence="4">Peptidase M41 domain-containing protein</fullName>
    </recommendedName>
</protein>
<dbReference type="EMBL" id="JABUOH010000051">
    <property type="protein sequence ID" value="NWN45925.1"/>
    <property type="molecule type" value="Genomic_DNA"/>
</dbReference>
<proteinExistence type="predicted"/>
<dbReference type="RefSeq" id="WP_178734310.1">
    <property type="nucleotide sequence ID" value="NZ_JABUOH010000051.1"/>
</dbReference>
<dbReference type="SUPFAM" id="SSF140990">
    <property type="entry name" value="FtsH protease domain-like"/>
    <property type="match status" value="1"/>
</dbReference>
<evidence type="ECO:0000313" key="2">
    <source>
        <dbReference type="EMBL" id="NWN45925.1"/>
    </source>
</evidence>
<evidence type="ECO:0000256" key="1">
    <source>
        <dbReference type="SAM" id="Phobius"/>
    </source>
</evidence>
<dbReference type="GO" id="GO:0005524">
    <property type="term" value="F:ATP binding"/>
    <property type="evidence" value="ECO:0007669"/>
    <property type="project" value="InterPro"/>
</dbReference>
<feature type="transmembrane region" description="Helical" evidence="1">
    <location>
        <begin position="12"/>
        <end position="29"/>
    </location>
</feature>
<keyword evidence="1" id="KW-0472">Membrane</keyword>
<dbReference type="AlphaFoldDB" id="A0A851HCX7"/>
<evidence type="ECO:0000313" key="3">
    <source>
        <dbReference type="Proteomes" id="UP000568109"/>
    </source>
</evidence>
<reference evidence="2 3" key="1">
    <citation type="submission" date="2020-06" db="EMBL/GenBank/DDBJ databases">
        <title>Draft genome sequence of Candidatus Phytoplasma pruni (X-disease group, subgroup 16SrIII-B) strain ChTDIII from Argentina.</title>
        <authorList>
            <person name="Fernandez F.D."/>
            <person name="Zuebert C."/>
            <person name="Huettel B."/>
            <person name="Kube M."/>
            <person name="Conci L.R."/>
        </authorList>
    </citation>
    <scope>NUCLEOTIDE SEQUENCE [LARGE SCALE GENOMIC DNA]</scope>
    <source>
        <strain evidence="2 3">ChTDIII</strain>
    </source>
</reference>
<dbReference type="Proteomes" id="UP000568109">
    <property type="component" value="Unassembled WGS sequence"/>
</dbReference>
<dbReference type="GO" id="GO:0006508">
    <property type="term" value="P:proteolysis"/>
    <property type="evidence" value="ECO:0007669"/>
    <property type="project" value="InterPro"/>
</dbReference>
<dbReference type="Gene3D" id="1.20.58.760">
    <property type="entry name" value="Peptidase M41"/>
    <property type="match status" value="1"/>
</dbReference>